<feature type="domain" description="Metallo-beta-lactamase" evidence="3">
    <location>
        <begin position="7"/>
        <end position="190"/>
    </location>
</feature>
<dbReference type="Proteomes" id="UP000321291">
    <property type="component" value="Chromosome"/>
</dbReference>
<organism evidence="4 5">
    <name type="scientific">Arachidicoccus ginsenosidivorans</name>
    <dbReference type="NCBI Taxonomy" id="496057"/>
    <lineage>
        <taxon>Bacteria</taxon>
        <taxon>Pseudomonadati</taxon>
        <taxon>Bacteroidota</taxon>
        <taxon>Chitinophagia</taxon>
        <taxon>Chitinophagales</taxon>
        <taxon>Chitinophagaceae</taxon>
        <taxon>Arachidicoccus</taxon>
    </lineage>
</organism>
<evidence type="ECO:0000259" key="3">
    <source>
        <dbReference type="SMART" id="SM00849"/>
    </source>
</evidence>
<proteinExistence type="inferred from homology"/>
<reference evidence="4 5" key="1">
    <citation type="journal article" date="2017" name="Int. J. Syst. Evol. Microbiol.">
        <title>Arachidicoccus ginsenosidivorans sp. nov., with ginsenoside-converting activity isolated from ginseng cultivating soil.</title>
        <authorList>
            <person name="Siddiqi M.Z."/>
            <person name="Aslam Z."/>
            <person name="Im W.T."/>
        </authorList>
    </citation>
    <scope>NUCLEOTIDE SEQUENCE [LARGE SCALE GENOMIC DNA]</scope>
    <source>
        <strain evidence="4 5">Gsoil 809</strain>
    </source>
</reference>
<dbReference type="SUPFAM" id="SSF56281">
    <property type="entry name" value="Metallo-hydrolase/oxidoreductase"/>
    <property type="match status" value="1"/>
</dbReference>
<dbReference type="NCBIfam" id="NF001911">
    <property type="entry name" value="PRK00685.1"/>
    <property type="match status" value="1"/>
</dbReference>
<dbReference type="InterPro" id="IPR022877">
    <property type="entry name" value="UPF0173"/>
</dbReference>
<dbReference type="RefSeq" id="WP_146785130.1">
    <property type="nucleotide sequence ID" value="NZ_CP042434.1"/>
</dbReference>
<dbReference type="PANTHER" id="PTHR43546">
    <property type="entry name" value="UPF0173 METAL-DEPENDENT HYDROLASE MJ1163-RELATED"/>
    <property type="match status" value="1"/>
</dbReference>
<dbReference type="HAMAP" id="MF_00457">
    <property type="entry name" value="UPF0173"/>
    <property type="match status" value="1"/>
</dbReference>
<name>A0A5B8VQM6_9BACT</name>
<keyword evidence="5" id="KW-1185">Reference proteome</keyword>
<dbReference type="GO" id="GO:0016787">
    <property type="term" value="F:hydrolase activity"/>
    <property type="evidence" value="ECO:0007669"/>
    <property type="project" value="UniProtKB-UniRule"/>
</dbReference>
<dbReference type="InterPro" id="IPR050114">
    <property type="entry name" value="UPF0173_UPF0282_UlaG_hydrolase"/>
</dbReference>
<evidence type="ECO:0000313" key="5">
    <source>
        <dbReference type="Proteomes" id="UP000321291"/>
    </source>
</evidence>
<dbReference type="AlphaFoldDB" id="A0A5B8VQM6"/>
<dbReference type="InterPro" id="IPR001279">
    <property type="entry name" value="Metallo-B-lactamas"/>
</dbReference>
<evidence type="ECO:0000256" key="1">
    <source>
        <dbReference type="ARBA" id="ARBA00022801"/>
    </source>
</evidence>
<dbReference type="Pfam" id="PF13483">
    <property type="entry name" value="Lactamase_B_3"/>
    <property type="match status" value="1"/>
</dbReference>
<comment type="similarity">
    <text evidence="2">Belongs to the UPF0173 family.</text>
</comment>
<keyword evidence="1 2" id="KW-0378">Hydrolase</keyword>
<sequence>MQLTYYGHASFSLVINNKHILVDPYITGNPAAAGIDPDHIPADFILVTHGHGDHVADLIAIAGRTGAKVIANAEIADWLETKGIKNVHPINQGGFIDFEFGKLRGVNAIHSSGLPDGSYGGNPLGFVINTAEGNLYIAGDTALTMDMQLIPYWSILDFAILPIGGNYTMDAADAVIASDFIKCDKIVGVHYNTFDIIKIDTQAALDLFQQAGKTLLLPEPGKAIEV</sequence>
<protein>
    <recommendedName>
        <fullName evidence="2">UPF0173 metal-dependent hydrolase FSB73_17500</fullName>
    </recommendedName>
</protein>
<evidence type="ECO:0000313" key="4">
    <source>
        <dbReference type="EMBL" id="QEC73202.1"/>
    </source>
</evidence>
<dbReference type="KEGG" id="agi:FSB73_17500"/>
<dbReference type="OrthoDB" id="9789133at2"/>
<gene>
    <name evidence="4" type="ORF">FSB73_17500</name>
</gene>
<dbReference type="EMBL" id="CP042434">
    <property type="protein sequence ID" value="QEC73202.1"/>
    <property type="molecule type" value="Genomic_DNA"/>
</dbReference>
<dbReference type="SMART" id="SM00849">
    <property type="entry name" value="Lactamase_B"/>
    <property type="match status" value="1"/>
</dbReference>
<evidence type="ECO:0000256" key="2">
    <source>
        <dbReference type="HAMAP-Rule" id="MF_00457"/>
    </source>
</evidence>
<dbReference type="InterPro" id="IPR036866">
    <property type="entry name" value="RibonucZ/Hydroxyglut_hydro"/>
</dbReference>
<dbReference type="PANTHER" id="PTHR43546:SF3">
    <property type="entry name" value="UPF0173 METAL-DEPENDENT HYDROLASE MJ1163"/>
    <property type="match status" value="1"/>
</dbReference>
<dbReference type="Gene3D" id="3.60.15.10">
    <property type="entry name" value="Ribonuclease Z/Hydroxyacylglutathione hydrolase-like"/>
    <property type="match status" value="1"/>
</dbReference>
<accession>A0A5B8VQM6</accession>